<dbReference type="NCBIfam" id="TIGR00194">
    <property type="entry name" value="uvrC"/>
    <property type="match status" value="1"/>
</dbReference>
<feature type="domain" description="UvrC family homology region profile" evidence="9">
    <location>
        <begin position="271"/>
        <end position="515"/>
    </location>
</feature>
<keyword evidence="4" id="KW-0267">Excision nuclease</keyword>
<evidence type="ECO:0000313" key="10">
    <source>
        <dbReference type="EMBL" id="VAW15778.1"/>
    </source>
</evidence>
<evidence type="ECO:0000256" key="5">
    <source>
        <dbReference type="ARBA" id="ARBA00023204"/>
    </source>
</evidence>
<dbReference type="GO" id="GO:0003677">
    <property type="term" value="F:DNA binding"/>
    <property type="evidence" value="ECO:0007669"/>
    <property type="project" value="InterPro"/>
</dbReference>
<sequence length="644" mass="72617">MNENESETRTKKPAPVKTGPAIIKALVHTLPASPGVYRMLDRVGQVIYVGKARNLKARVANYTRLEGNPLRTKRMISATAAMEFVRTNSESEALLLEANMIKRLKPRYNVLLRDDKSFPYILIATDHEAPQLLKHRGTRRRKGYYFGPFASPSAVERTITALQKVFLLRNCSNSYYSGRSRPCLQFQIKRCAAPCTGEISPPDYLKLVENARAFLAGKSKSIQTRLSQEMDQAAQELEFERAALLRDRLSALSVVQTQGDMTSKTVEQADIFAIRREADRFCVQVFFYRAFQNWGNHAFYPQADPTLSENEVLAPFLTQFYQNRTPANQILISHQLAEHELIALALSEKSGHRIKITLPKRGEKLEMVNNAVLNAKEALGRLLAETASQKKLLQGVAKTFDLNDTPRRIEVYDNSHISGTNAIGAMIVAGPQGFAKKHYRTFNIKSDDLTPGDDFAMMREVLTRRFLRLAREHPDPQPEKEDVLEPEDNMAIPDWPDLLLIDGGKGQLSAVRDVLKEINLPRQIKLVGIAKGEERDAGRESFHMVGKKPFMLAARDPVLYYLQRLRDEAHRFAIGTHRARRKKNFVKNPLDEIEGIGPTRKKALLNQFGSAKAVSRAALADLIVVPGISSTMAQLIFDHFNRSD</sequence>
<keyword evidence="2" id="KW-0227">DNA damage</keyword>
<dbReference type="InterPro" id="IPR036876">
    <property type="entry name" value="UVR_dom_sf"/>
</dbReference>
<dbReference type="GO" id="GO:0009381">
    <property type="term" value="F:excinuclease ABC activity"/>
    <property type="evidence" value="ECO:0007669"/>
    <property type="project" value="InterPro"/>
</dbReference>
<feature type="domain" description="UVR" evidence="7">
    <location>
        <begin position="220"/>
        <end position="255"/>
    </location>
</feature>
<dbReference type="SUPFAM" id="SSF46600">
    <property type="entry name" value="C-terminal UvrC-binding domain of UvrB"/>
    <property type="match status" value="1"/>
</dbReference>
<evidence type="ECO:0000256" key="6">
    <source>
        <dbReference type="ARBA" id="ARBA00023236"/>
    </source>
</evidence>
<keyword evidence="1" id="KW-0963">Cytoplasm</keyword>
<dbReference type="GO" id="GO:0009380">
    <property type="term" value="C:excinuclease repair complex"/>
    <property type="evidence" value="ECO:0007669"/>
    <property type="project" value="InterPro"/>
</dbReference>
<dbReference type="AlphaFoldDB" id="A0A3B0TCK7"/>
<protein>
    <submittedName>
        <fullName evidence="10">Excinuclease ABC subunit C</fullName>
    </submittedName>
</protein>
<dbReference type="NCBIfam" id="NF001824">
    <property type="entry name" value="PRK00558.1-5"/>
    <property type="match status" value="1"/>
</dbReference>
<dbReference type="Pfam" id="PF22920">
    <property type="entry name" value="UvrC_RNaseH"/>
    <property type="match status" value="1"/>
</dbReference>
<dbReference type="Pfam" id="PF08459">
    <property type="entry name" value="UvrC_RNaseH_dom"/>
    <property type="match status" value="1"/>
</dbReference>
<dbReference type="CDD" id="cd10434">
    <property type="entry name" value="GIY-YIG_UvrC_Cho"/>
    <property type="match status" value="1"/>
</dbReference>
<dbReference type="InterPro" id="IPR038476">
    <property type="entry name" value="UvrC_RNase_H_dom_sf"/>
</dbReference>
<keyword evidence="6" id="KW-0742">SOS response</keyword>
<dbReference type="GO" id="GO:0009432">
    <property type="term" value="P:SOS response"/>
    <property type="evidence" value="ECO:0007669"/>
    <property type="project" value="UniProtKB-KW"/>
</dbReference>
<dbReference type="InterPro" id="IPR035901">
    <property type="entry name" value="GIY-YIG_endonuc_sf"/>
</dbReference>
<accession>A0A3B0TCK7</accession>
<keyword evidence="5" id="KW-0234">DNA repair</keyword>
<dbReference type="InterPro" id="IPR001943">
    <property type="entry name" value="UVR_dom"/>
</dbReference>
<dbReference type="Pfam" id="PF02151">
    <property type="entry name" value="UVR"/>
    <property type="match status" value="1"/>
</dbReference>
<dbReference type="FunFam" id="3.30.420.340:FF:000001">
    <property type="entry name" value="UvrABC system protein C"/>
    <property type="match status" value="1"/>
</dbReference>
<organism evidence="10">
    <name type="scientific">hydrothermal vent metagenome</name>
    <dbReference type="NCBI Taxonomy" id="652676"/>
    <lineage>
        <taxon>unclassified sequences</taxon>
        <taxon>metagenomes</taxon>
        <taxon>ecological metagenomes</taxon>
    </lineage>
</organism>
<dbReference type="SMART" id="SM00465">
    <property type="entry name" value="GIYc"/>
    <property type="match status" value="1"/>
</dbReference>
<dbReference type="Gene3D" id="1.10.150.20">
    <property type="entry name" value="5' to 3' exonuclease, C-terminal subdomain"/>
    <property type="match status" value="1"/>
</dbReference>
<dbReference type="PROSITE" id="PS50151">
    <property type="entry name" value="UVR"/>
    <property type="match status" value="1"/>
</dbReference>
<dbReference type="SMART" id="SM00278">
    <property type="entry name" value="HhH1"/>
    <property type="match status" value="2"/>
</dbReference>
<dbReference type="SUPFAM" id="SSF82771">
    <property type="entry name" value="GIY-YIG endonuclease"/>
    <property type="match status" value="1"/>
</dbReference>
<dbReference type="Gene3D" id="3.30.420.340">
    <property type="entry name" value="UvrC, RNAse H endonuclease domain"/>
    <property type="match status" value="1"/>
</dbReference>
<dbReference type="GO" id="GO:0006289">
    <property type="term" value="P:nucleotide-excision repair"/>
    <property type="evidence" value="ECO:0007669"/>
    <property type="project" value="InterPro"/>
</dbReference>
<dbReference type="PANTHER" id="PTHR30562:SF1">
    <property type="entry name" value="UVRABC SYSTEM PROTEIN C"/>
    <property type="match status" value="1"/>
</dbReference>
<gene>
    <name evidence="10" type="ORF">MNBD_ALPHA12-372</name>
</gene>
<dbReference type="Gene3D" id="4.10.860.10">
    <property type="entry name" value="UVR domain"/>
    <property type="match status" value="1"/>
</dbReference>
<dbReference type="InterPro" id="IPR050066">
    <property type="entry name" value="UvrABC_protein_C"/>
</dbReference>
<dbReference type="PROSITE" id="PS50164">
    <property type="entry name" value="GIY_YIG"/>
    <property type="match status" value="1"/>
</dbReference>
<dbReference type="FunFam" id="3.40.1440.10:FF:000001">
    <property type="entry name" value="UvrABC system protein C"/>
    <property type="match status" value="1"/>
</dbReference>
<dbReference type="PANTHER" id="PTHR30562">
    <property type="entry name" value="UVRC/OXIDOREDUCTASE"/>
    <property type="match status" value="1"/>
</dbReference>
<dbReference type="Pfam" id="PF01541">
    <property type="entry name" value="GIY-YIG"/>
    <property type="match status" value="1"/>
</dbReference>
<dbReference type="Pfam" id="PF14520">
    <property type="entry name" value="HHH_5"/>
    <property type="match status" value="1"/>
</dbReference>
<dbReference type="HAMAP" id="MF_00203">
    <property type="entry name" value="UvrC"/>
    <property type="match status" value="1"/>
</dbReference>
<evidence type="ECO:0000256" key="3">
    <source>
        <dbReference type="ARBA" id="ARBA00022769"/>
    </source>
</evidence>
<feature type="domain" description="GIY-YIG" evidence="8">
    <location>
        <begin position="32"/>
        <end position="110"/>
    </location>
</feature>
<dbReference type="InterPro" id="IPR003583">
    <property type="entry name" value="Hlx-hairpin-Hlx_DNA-bd_motif"/>
</dbReference>
<dbReference type="InterPro" id="IPR010994">
    <property type="entry name" value="RuvA_2-like"/>
</dbReference>
<keyword evidence="3" id="KW-0228">DNA excision</keyword>
<dbReference type="InterPro" id="IPR000305">
    <property type="entry name" value="GIY-YIG_endonuc"/>
</dbReference>
<proteinExistence type="inferred from homology"/>
<evidence type="ECO:0000256" key="4">
    <source>
        <dbReference type="ARBA" id="ARBA00022881"/>
    </source>
</evidence>
<evidence type="ECO:0000259" key="9">
    <source>
        <dbReference type="PROSITE" id="PS50165"/>
    </source>
</evidence>
<evidence type="ECO:0000256" key="2">
    <source>
        <dbReference type="ARBA" id="ARBA00022763"/>
    </source>
</evidence>
<evidence type="ECO:0000256" key="1">
    <source>
        <dbReference type="ARBA" id="ARBA00022490"/>
    </source>
</evidence>
<dbReference type="InterPro" id="IPR047296">
    <property type="entry name" value="GIY-YIG_UvrC_Cho"/>
</dbReference>
<evidence type="ECO:0000259" key="8">
    <source>
        <dbReference type="PROSITE" id="PS50164"/>
    </source>
</evidence>
<dbReference type="InterPro" id="IPR004791">
    <property type="entry name" value="UvrC"/>
</dbReference>
<name>A0A3B0TCK7_9ZZZZ</name>
<dbReference type="EMBL" id="UOEO01000038">
    <property type="protein sequence ID" value="VAW15778.1"/>
    <property type="molecule type" value="Genomic_DNA"/>
</dbReference>
<reference evidence="10" key="1">
    <citation type="submission" date="2018-06" db="EMBL/GenBank/DDBJ databases">
        <authorList>
            <person name="Zhirakovskaya E."/>
        </authorList>
    </citation>
    <scope>NUCLEOTIDE SEQUENCE</scope>
</reference>
<dbReference type="InterPro" id="IPR001162">
    <property type="entry name" value="UvrC_RNase_H_dom"/>
</dbReference>
<evidence type="ECO:0000259" key="7">
    <source>
        <dbReference type="PROSITE" id="PS50151"/>
    </source>
</evidence>
<dbReference type="PROSITE" id="PS50165">
    <property type="entry name" value="UVRC"/>
    <property type="match status" value="1"/>
</dbReference>
<dbReference type="Gene3D" id="3.40.1440.10">
    <property type="entry name" value="GIY-YIG endonuclease"/>
    <property type="match status" value="1"/>
</dbReference>
<dbReference type="SUPFAM" id="SSF47781">
    <property type="entry name" value="RuvA domain 2-like"/>
    <property type="match status" value="1"/>
</dbReference>